<dbReference type="InterPro" id="IPR014044">
    <property type="entry name" value="CAP_dom"/>
</dbReference>
<keyword evidence="4" id="KW-1185">Reference proteome</keyword>
<dbReference type="AlphaFoldDB" id="A0A916TY99"/>
<dbReference type="Gene3D" id="3.40.33.10">
    <property type="entry name" value="CAP"/>
    <property type="match status" value="1"/>
</dbReference>
<dbReference type="SUPFAM" id="SSF55797">
    <property type="entry name" value="PR-1-like"/>
    <property type="match status" value="1"/>
</dbReference>
<dbReference type="InterPro" id="IPR035940">
    <property type="entry name" value="CAP_sf"/>
</dbReference>
<proteinExistence type="predicted"/>
<comment type="caution">
    <text evidence="3">The sequence shown here is derived from an EMBL/GenBank/DDBJ whole genome shotgun (WGS) entry which is preliminary data.</text>
</comment>
<organism evidence="3 4">
    <name type="scientific">Pedobacter quisquiliarum</name>
    <dbReference type="NCBI Taxonomy" id="1834438"/>
    <lineage>
        <taxon>Bacteria</taxon>
        <taxon>Pseudomonadati</taxon>
        <taxon>Bacteroidota</taxon>
        <taxon>Sphingobacteriia</taxon>
        <taxon>Sphingobacteriales</taxon>
        <taxon>Sphingobacteriaceae</taxon>
        <taxon>Pedobacter</taxon>
    </lineage>
</organism>
<feature type="domain" description="SCP" evidence="2">
    <location>
        <begin position="122"/>
        <end position="232"/>
    </location>
</feature>
<dbReference type="PANTHER" id="PTHR31157">
    <property type="entry name" value="SCP DOMAIN-CONTAINING PROTEIN"/>
    <property type="match status" value="1"/>
</dbReference>
<gene>
    <name evidence="3" type="ORF">GCM10011387_02260</name>
</gene>
<name>A0A916TY99_9SPHI</name>
<sequence length="248" mass="28354">MKSILFALLLSISISAGAAIHKDSVTTYILEDKDLEKQAASKWTPAELERANTAKNVKYLNAEEKKIIFYMNLARMDGKRFFDTYFQQYIDEHNLRMKQYSNYREVRVSRNDPYYRGLEQDLRDVKDLGLLYPDETLTYVAQQHGKDMNKRNLAGHNSSDGRTMVDRIQKYYPNRGMAENLAFGFSSGLANVSLLLLDKGVADLGHRKNILNKTLGINIVGVSIQPHPHYKYSATIDFVAIPNLKIPQ</sequence>
<dbReference type="CDD" id="cd05379">
    <property type="entry name" value="CAP_bacterial"/>
    <property type="match status" value="1"/>
</dbReference>
<evidence type="ECO:0000256" key="1">
    <source>
        <dbReference type="SAM" id="SignalP"/>
    </source>
</evidence>
<reference evidence="3" key="1">
    <citation type="journal article" date="2014" name="Int. J. Syst. Evol. Microbiol.">
        <title>Complete genome sequence of Corynebacterium casei LMG S-19264T (=DSM 44701T), isolated from a smear-ripened cheese.</title>
        <authorList>
            <consortium name="US DOE Joint Genome Institute (JGI-PGF)"/>
            <person name="Walter F."/>
            <person name="Albersmeier A."/>
            <person name="Kalinowski J."/>
            <person name="Ruckert C."/>
        </authorList>
    </citation>
    <scope>NUCLEOTIDE SEQUENCE</scope>
    <source>
        <strain evidence="3">CGMCC 1.15343</strain>
    </source>
</reference>
<dbReference type="Pfam" id="PF00188">
    <property type="entry name" value="CAP"/>
    <property type="match status" value="1"/>
</dbReference>
<feature type="signal peptide" evidence="1">
    <location>
        <begin position="1"/>
        <end position="18"/>
    </location>
</feature>
<evidence type="ECO:0000259" key="2">
    <source>
        <dbReference type="Pfam" id="PF00188"/>
    </source>
</evidence>
<accession>A0A916TY99</accession>
<evidence type="ECO:0000313" key="4">
    <source>
        <dbReference type="Proteomes" id="UP000651668"/>
    </source>
</evidence>
<feature type="chain" id="PRO_5037056305" description="SCP domain-containing protein" evidence="1">
    <location>
        <begin position="19"/>
        <end position="248"/>
    </location>
</feature>
<dbReference type="RefSeq" id="WP_188624978.1">
    <property type="nucleotide sequence ID" value="NZ_BMIL01000001.1"/>
</dbReference>
<evidence type="ECO:0000313" key="3">
    <source>
        <dbReference type="EMBL" id="GGC52320.1"/>
    </source>
</evidence>
<dbReference type="EMBL" id="BMIL01000001">
    <property type="protein sequence ID" value="GGC52320.1"/>
    <property type="molecule type" value="Genomic_DNA"/>
</dbReference>
<dbReference type="PANTHER" id="PTHR31157:SF30">
    <property type="entry name" value="SCP DOMAIN-CONTAINING PROTEIN"/>
    <property type="match status" value="1"/>
</dbReference>
<keyword evidence="1" id="KW-0732">Signal</keyword>
<reference evidence="3" key="2">
    <citation type="submission" date="2020-09" db="EMBL/GenBank/DDBJ databases">
        <authorList>
            <person name="Sun Q."/>
            <person name="Zhou Y."/>
        </authorList>
    </citation>
    <scope>NUCLEOTIDE SEQUENCE</scope>
    <source>
        <strain evidence="3">CGMCC 1.15343</strain>
    </source>
</reference>
<dbReference type="Proteomes" id="UP000651668">
    <property type="component" value="Unassembled WGS sequence"/>
</dbReference>
<protein>
    <recommendedName>
        <fullName evidence="2">SCP domain-containing protein</fullName>
    </recommendedName>
</protein>